<sequence length="463" mass="49996">DPTRVAADSLYHFASQGLRTLVLAARPLPDRAWYDNWDRRYQAAAAEVHTDPRVRVAALEALADEIECELQLVGVAAIEDQLQEGVPEAVATLLAAGVRVWMITGDKLETAVNIARSAHLVTQPHDSQLLVLREHEERDIRRQLRRLARRAAAINAFARGRKKALYSSHRVGVAAVANHPDKEDCSALHQNQPAPYNISPPPPTKLYKSARPPPPPRLIRQEEGQQQQHHQQEQEHGRQQLPVRKPQLHEQQLQPPQLTQHLMRMQQLQHVRQQEDARQRHDIDLKLPAPAGPIGARTDTCDDASVEVGLPAQSSGGDPWVHNGNDDDGGGHGSSTGGAGAPSAVTPCDTAQYSAATDLAKKASSEEVGEAAFINRNPDLDPNPYGEVFGSGEEENPADPADSGAATAGSCGVCGDGDATVDSVTPELVVDGRTLDMVLERRPLAARLAALCASCSSVVVCRA</sequence>
<dbReference type="InterPro" id="IPR023214">
    <property type="entry name" value="HAD_sf"/>
</dbReference>
<feature type="region of interest" description="Disordered" evidence="1">
    <location>
        <begin position="308"/>
        <end position="345"/>
    </location>
</feature>
<dbReference type="GO" id="GO:0140326">
    <property type="term" value="F:ATPase-coupled intramembrane lipid transporter activity"/>
    <property type="evidence" value="ECO:0007669"/>
    <property type="project" value="TreeGrafter"/>
</dbReference>
<dbReference type="Pfam" id="PF00702">
    <property type="entry name" value="Hydrolase"/>
    <property type="match status" value="1"/>
</dbReference>
<dbReference type="EMBL" id="BNCP01000068">
    <property type="protein sequence ID" value="GIL91730.1"/>
    <property type="molecule type" value="Genomic_DNA"/>
</dbReference>
<dbReference type="SUPFAM" id="SSF56784">
    <property type="entry name" value="HAD-like"/>
    <property type="match status" value="1"/>
</dbReference>
<dbReference type="OrthoDB" id="377733at2759"/>
<dbReference type="Gene3D" id="3.40.50.1000">
    <property type="entry name" value="HAD superfamily/HAD-like"/>
    <property type="match status" value="1"/>
</dbReference>
<organism evidence="2 3">
    <name type="scientific">Volvox reticuliferus</name>
    <dbReference type="NCBI Taxonomy" id="1737510"/>
    <lineage>
        <taxon>Eukaryota</taxon>
        <taxon>Viridiplantae</taxon>
        <taxon>Chlorophyta</taxon>
        <taxon>core chlorophytes</taxon>
        <taxon>Chlorophyceae</taxon>
        <taxon>CS clade</taxon>
        <taxon>Chlamydomonadales</taxon>
        <taxon>Volvocaceae</taxon>
        <taxon>Volvox</taxon>
    </lineage>
</organism>
<proteinExistence type="predicted"/>
<dbReference type="PANTHER" id="PTHR24092:SF150">
    <property type="entry name" value="PHOSPHOLIPID-TRANSPORTING ATPASE"/>
    <property type="match status" value="1"/>
</dbReference>
<dbReference type="Proteomes" id="UP000747110">
    <property type="component" value="Unassembled WGS sequence"/>
</dbReference>
<feature type="non-terminal residue" evidence="2">
    <location>
        <position position="463"/>
    </location>
</feature>
<protein>
    <submittedName>
        <fullName evidence="2">Uncharacterized protein</fullName>
    </submittedName>
</protein>
<dbReference type="AlphaFoldDB" id="A0A8J4CYQ5"/>
<evidence type="ECO:0000256" key="1">
    <source>
        <dbReference type="SAM" id="MobiDB-lite"/>
    </source>
</evidence>
<feature type="region of interest" description="Disordered" evidence="1">
    <location>
        <begin position="184"/>
        <end position="241"/>
    </location>
</feature>
<name>A0A8J4CYQ5_9CHLO</name>
<dbReference type="GO" id="GO:0045332">
    <property type="term" value="P:phospholipid translocation"/>
    <property type="evidence" value="ECO:0007669"/>
    <property type="project" value="TreeGrafter"/>
</dbReference>
<evidence type="ECO:0000313" key="3">
    <source>
        <dbReference type="Proteomes" id="UP000747110"/>
    </source>
</evidence>
<dbReference type="InterPro" id="IPR036412">
    <property type="entry name" value="HAD-like_sf"/>
</dbReference>
<gene>
    <name evidence="2" type="ORF">Vretifemale_19314</name>
</gene>
<comment type="caution">
    <text evidence="2">The sequence shown here is derived from an EMBL/GenBank/DDBJ whole genome shotgun (WGS) entry which is preliminary data.</text>
</comment>
<evidence type="ECO:0000313" key="2">
    <source>
        <dbReference type="EMBL" id="GIL91730.1"/>
    </source>
</evidence>
<dbReference type="GO" id="GO:0005886">
    <property type="term" value="C:plasma membrane"/>
    <property type="evidence" value="ECO:0007669"/>
    <property type="project" value="TreeGrafter"/>
</dbReference>
<feature type="non-terminal residue" evidence="2">
    <location>
        <position position="1"/>
    </location>
</feature>
<reference evidence="2" key="1">
    <citation type="journal article" date="2021" name="Proc. Natl. Acad. Sci. U.S.A.">
        <title>Three genomes in the algal genus Volvox reveal the fate of a haploid sex-determining region after a transition to homothallism.</title>
        <authorList>
            <person name="Yamamoto K."/>
            <person name="Hamaji T."/>
            <person name="Kawai-Toyooka H."/>
            <person name="Matsuzaki R."/>
            <person name="Takahashi F."/>
            <person name="Nishimura Y."/>
            <person name="Kawachi M."/>
            <person name="Noguchi H."/>
            <person name="Minakuchi Y."/>
            <person name="Umen J.G."/>
            <person name="Toyoda A."/>
            <person name="Nozaki H."/>
        </authorList>
    </citation>
    <scope>NUCLEOTIDE SEQUENCE</scope>
    <source>
        <strain evidence="2">NIES-3786</strain>
    </source>
</reference>
<keyword evidence="3" id="KW-1185">Reference proteome</keyword>
<feature type="compositionally biased region" description="Gly residues" evidence="1">
    <location>
        <begin position="331"/>
        <end position="340"/>
    </location>
</feature>
<dbReference type="PANTHER" id="PTHR24092">
    <property type="entry name" value="PROBABLE PHOSPHOLIPID-TRANSPORTING ATPASE"/>
    <property type="match status" value="1"/>
</dbReference>
<accession>A0A8J4CYQ5</accession>